<sequence length="264" mass="28747">MPIFTFDSLDAIPDALRSYAKADGDKVQINLVPQDKMDEFRETNIGLVKERDELKKAVEVLAPIVGDDPTAFTNELTELRATSQRVKDGQLTDSRRIEEEVIRRTEDMKKVLEDQIRAAQKEGALWKTKAGEIEGVHKRTLVSTAIKDAIIDPELGVQPSAVRDILSRAADVWRAQDDGRVLAFQGDLQLYGADGGSPLTPKEWIMKLKDEAPHMFKGTHGGGAGGGGGSDQRGPLGKTTAEMRGMSANDKLALANGDKGARLN</sequence>
<evidence type="ECO:0000313" key="3">
    <source>
        <dbReference type="Proteomes" id="UP001056685"/>
    </source>
</evidence>
<protein>
    <recommendedName>
        <fullName evidence="4">Phage protein</fullName>
    </recommendedName>
</protein>
<dbReference type="EMBL" id="ON529852">
    <property type="protein sequence ID" value="USN14279.1"/>
    <property type="molecule type" value="Genomic_DNA"/>
</dbReference>
<evidence type="ECO:0000313" key="2">
    <source>
        <dbReference type="EMBL" id="USN14279.1"/>
    </source>
</evidence>
<reference evidence="2" key="1">
    <citation type="submission" date="2022-05" db="EMBL/GenBank/DDBJ databases">
        <authorList>
            <person name="Friedrich I."/>
            <person name="Poehlein A."/>
            <person name="Schneider D."/>
            <person name="Hertel R."/>
            <person name="Daniel R."/>
        </authorList>
    </citation>
    <scope>NUCLEOTIDE SEQUENCE</scope>
</reference>
<organism evidence="2 3">
    <name type="scientific">Brevundimonas phage vB_BpoS-Kabachok</name>
    <dbReference type="NCBI Taxonomy" id="2948600"/>
    <lineage>
        <taxon>Viruses</taxon>
        <taxon>Duplodnaviria</taxon>
        <taxon>Heunggongvirae</taxon>
        <taxon>Uroviricota</taxon>
        <taxon>Caudoviricetes</taxon>
        <taxon>Jeanschmidtviridae</taxon>
        <taxon>Marchewkavirus</taxon>
        <taxon>Marchewkavirus kabachok</taxon>
    </lineage>
</organism>
<gene>
    <name evidence="2" type="ORF">KABACHOK_04660</name>
</gene>
<evidence type="ECO:0000256" key="1">
    <source>
        <dbReference type="SAM" id="MobiDB-lite"/>
    </source>
</evidence>
<keyword evidence="3" id="KW-1185">Reference proteome</keyword>
<dbReference type="Proteomes" id="UP001056685">
    <property type="component" value="Segment"/>
</dbReference>
<accession>A0A9E7MQ01</accession>
<evidence type="ECO:0008006" key="4">
    <source>
        <dbReference type="Google" id="ProtNLM"/>
    </source>
</evidence>
<feature type="region of interest" description="Disordered" evidence="1">
    <location>
        <begin position="215"/>
        <end position="264"/>
    </location>
</feature>
<feature type="compositionally biased region" description="Gly residues" evidence="1">
    <location>
        <begin position="219"/>
        <end position="231"/>
    </location>
</feature>
<name>A0A9E7MQ01_9CAUD</name>
<proteinExistence type="predicted"/>